<evidence type="ECO:0000256" key="1">
    <source>
        <dbReference type="ARBA" id="ARBA00022679"/>
    </source>
</evidence>
<accession>A0A845Q580</accession>
<dbReference type="Gene3D" id="3.30.1540.10">
    <property type="entry name" value="formyl-coa transferase, domain 3"/>
    <property type="match status" value="1"/>
</dbReference>
<evidence type="ECO:0000313" key="2">
    <source>
        <dbReference type="EMBL" id="NBG94110.1"/>
    </source>
</evidence>
<dbReference type="GeneID" id="300656164"/>
<dbReference type="GO" id="GO:0008410">
    <property type="term" value="F:CoA-transferase activity"/>
    <property type="evidence" value="ECO:0007669"/>
    <property type="project" value="TreeGrafter"/>
</dbReference>
<organism evidence="2 3">
    <name type="scientific">Pyruvatibacter mobilis</name>
    <dbReference type="NCBI Taxonomy" id="1712261"/>
    <lineage>
        <taxon>Bacteria</taxon>
        <taxon>Pseudomonadati</taxon>
        <taxon>Pseudomonadota</taxon>
        <taxon>Alphaproteobacteria</taxon>
        <taxon>Hyphomicrobiales</taxon>
        <taxon>Parvibaculaceae</taxon>
        <taxon>Pyruvatibacter</taxon>
    </lineage>
</organism>
<dbReference type="InterPro" id="IPR050483">
    <property type="entry name" value="CoA-transferase_III_domain"/>
</dbReference>
<protein>
    <submittedName>
        <fullName evidence="2">CoA transferase</fullName>
    </submittedName>
</protein>
<keyword evidence="3" id="KW-1185">Reference proteome</keyword>
<proteinExistence type="predicted"/>
<gene>
    <name evidence="2" type="ORF">GTQ45_00015</name>
</gene>
<dbReference type="AlphaFoldDB" id="A0A845Q580"/>
<name>A0A845Q580_9HYPH</name>
<dbReference type="Pfam" id="PF02515">
    <property type="entry name" value="CoA_transf_3"/>
    <property type="match status" value="1"/>
</dbReference>
<dbReference type="EMBL" id="WXYQ01000001">
    <property type="protein sequence ID" value="NBG94110.1"/>
    <property type="molecule type" value="Genomic_DNA"/>
</dbReference>
<dbReference type="OrthoDB" id="9806585at2"/>
<keyword evidence="1 2" id="KW-0808">Transferase</keyword>
<dbReference type="InterPro" id="IPR003673">
    <property type="entry name" value="CoA-Trfase_fam_III"/>
</dbReference>
<sequence>MTATKSPDTENTGPLAGVKIVDCTSVVLGAYAMQILGDLGAEVIKIEAPTAEGSPGGDILRWGGKSPKGPGMGPLFMTYNRNKRSVMLDLKREEAREALRTLIKDADVFASNIRYAGMERLGIDYDSVKKINPEIVYVHAAGFGKDGAYGGLQAYDDLIQAASGGTDLLPRVNQRAGLEGEQFERPAYLPSLVADKTTGLHMVYATLAALYHKQRTGEGQFVEVPMLECFTSFTMSENLYGHCFEPPVGGYGYSRVLNPNRRPFKTKDGYLSIVPYSDRQWDDFFELGGRKGLLQEDDRFNTYQNRTQNVLALYALVEEVAQTRTSEEWIDLLKEKNIPAMRVNRLDDVTSDPHLQSIGFFEHYDHPQEGTYVAMKQPVNFEKTPATHRHHPPALGVDTEAVLRDAGLSDAEIAAVSKG</sequence>
<dbReference type="Gene3D" id="3.40.50.10540">
    <property type="entry name" value="Crotonobetainyl-coa:carnitine coa-transferase, domain 1"/>
    <property type="match status" value="1"/>
</dbReference>
<dbReference type="PANTHER" id="PTHR48207:SF4">
    <property type="entry name" value="BLL6097 PROTEIN"/>
    <property type="match status" value="1"/>
</dbReference>
<dbReference type="InterPro" id="IPR044855">
    <property type="entry name" value="CoA-Trfase_III_dom3_sf"/>
</dbReference>
<comment type="caution">
    <text evidence="2">The sequence shown here is derived from an EMBL/GenBank/DDBJ whole genome shotgun (WGS) entry which is preliminary data.</text>
</comment>
<dbReference type="InterPro" id="IPR023606">
    <property type="entry name" value="CoA-Trfase_III_dom_1_sf"/>
</dbReference>
<dbReference type="SUPFAM" id="SSF89796">
    <property type="entry name" value="CoA-transferase family III (CaiB/BaiF)"/>
    <property type="match status" value="1"/>
</dbReference>
<dbReference type="PANTHER" id="PTHR48207">
    <property type="entry name" value="SUCCINATE--HYDROXYMETHYLGLUTARATE COA-TRANSFERASE"/>
    <property type="match status" value="1"/>
</dbReference>
<evidence type="ECO:0000313" key="3">
    <source>
        <dbReference type="Proteomes" id="UP000470384"/>
    </source>
</evidence>
<dbReference type="RefSeq" id="WP_160586260.1">
    <property type="nucleotide sequence ID" value="NZ_BMHN01000001.1"/>
</dbReference>
<dbReference type="Proteomes" id="UP000470384">
    <property type="component" value="Unassembled WGS sequence"/>
</dbReference>
<reference evidence="2 3" key="1">
    <citation type="journal article" date="2016" name="Int. J. Syst. Evol. Microbiol.">
        <title>Pyruvatibacter mobilis gen. nov., sp. nov., a marine bacterium from the culture broth of Picochlorum sp. 122.</title>
        <authorList>
            <person name="Wang G."/>
            <person name="Tang M."/>
            <person name="Wu H."/>
            <person name="Dai S."/>
            <person name="Li T."/>
            <person name="Chen C."/>
            <person name="He H."/>
            <person name="Fan J."/>
            <person name="Xiang W."/>
            <person name="Li X."/>
        </authorList>
    </citation>
    <scope>NUCLEOTIDE SEQUENCE [LARGE SCALE GENOMIC DNA]</scope>
    <source>
        <strain evidence="2 3">GYP-11</strain>
    </source>
</reference>